<evidence type="ECO:0000256" key="5">
    <source>
        <dbReference type="ARBA" id="ARBA00023242"/>
    </source>
</evidence>
<evidence type="ECO:0000256" key="1">
    <source>
        <dbReference type="ARBA" id="ARBA00004123"/>
    </source>
</evidence>
<dbReference type="Gene3D" id="3.40.50.150">
    <property type="entry name" value="Vaccinia Virus protein VP39"/>
    <property type="match status" value="1"/>
</dbReference>
<dbReference type="GO" id="GO:0003743">
    <property type="term" value="F:translation initiation factor activity"/>
    <property type="evidence" value="ECO:0007669"/>
    <property type="project" value="UniProtKB-KW"/>
</dbReference>
<dbReference type="PANTHER" id="PTHR12945:SF0">
    <property type="entry name" value="TRNA (ADENINE(58)-N(1))-METHYLTRANSFERASE NON-CATALYTIC SUBUNIT TRM6"/>
    <property type="match status" value="1"/>
</dbReference>
<keyword evidence="5" id="KW-0539">Nucleus</keyword>
<evidence type="ECO:0000256" key="4">
    <source>
        <dbReference type="ARBA" id="ARBA00022694"/>
    </source>
</evidence>
<comment type="caution">
    <text evidence="7">The sequence shown here is derived from an EMBL/GenBank/DDBJ whole genome shotgun (WGS) entry which is preliminary data.</text>
</comment>
<dbReference type="SUPFAM" id="SSF53335">
    <property type="entry name" value="S-adenosyl-L-methionine-dependent methyltransferases"/>
    <property type="match status" value="1"/>
</dbReference>
<evidence type="ECO:0000256" key="6">
    <source>
        <dbReference type="ARBA" id="ARBA00032319"/>
    </source>
</evidence>
<keyword evidence="7" id="KW-0396">Initiation factor</keyword>
<keyword evidence="8" id="KW-1185">Reference proteome</keyword>
<dbReference type="GO" id="GO:0030488">
    <property type="term" value="P:tRNA methylation"/>
    <property type="evidence" value="ECO:0007669"/>
    <property type="project" value="InterPro"/>
</dbReference>
<dbReference type="Proteomes" id="UP000078348">
    <property type="component" value="Unassembled WGS sequence"/>
</dbReference>
<dbReference type="GO" id="GO:0031515">
    <property type="term" value="C:tRNA (m1A) methyltransferase complex"/>
    <property type="evidence" value="ECO:0007669"/>
    <property type="project" value="InterPro"/>
</dbReference>
<comment type="subcellular location">
    <subcellularLocation>
        <location evidence="1">Nucleus</location>
    </subcellularLocation>
</comment>
<evidence type="ECO:0000256" key="2">
    <source>
        <dbReference type="ARBA" id="ARBA00008320"/>
    </source>
</evidence>
<dbReference type="Pfam" id="PF04189">
    <property type="entry name" value="Gcd10p"/>
    <property type="match status" value="1"/>
</dbReference>
<keyword evidence="4" id="KW-0819">tRNA processing</keyword>
<dbReference type="InterPro" id="IPR017423">
    <property type="entry name" value="TRM6"/>
</dbReference>
<proteinExistence type="inferred from homology"/>
<gene>
    <name evidence="7" type="ORF">AV274_1964</name>
</gene>
<evidence type="ECO:0000256" key="3">
    <source>
        <dbReference type="ARBA" id="ARBA00021704"/>
    </source>
</evidence>
<dbReference type="EMBL" id="LXWW01000089">
    <property type="protein sequence ID" value="OAO16314.1"/>
    <property type="molecule type" value="Genomic_DNA"/>
</dbReference>
<reference evidence="7 8" key="1">
    <citation type="submission" date="2016-05" db="EMBL/GenBank/DDBJ databases">
        <title>Nuclear genome of Blastocystis sp. subtype 1 NandII.</title>
        <authorList>
            <person name="Gentekaki E."/>
            <person name="Curtis B."/>
            <person name="Stairs C."/>
            <person name="Eme L."/>
            <person name="Herman E."/>
            <person name="Klimes V."/>
            <person name="Arias M.C."/>
            <person name="Elias M."/>
            <person name="Hilliou F."/>
            <person name="Klute M."/>
            <person name="Malik S.-B."/>
            <person name="Pightling A."/>
            <person name="Rachubinski R."/>
            <person name="Salas D."/>
            <person name="Schlacht A."/>
            <person name="Suga H."/>
            <person name="Archibald J."/>
            <person name="Ball S.G."/>
            <person name="Clark G."/>
            <person name="Dacks J."/>
            <person name="Van Der Giezen M."/>
            <person name="Tsaousis A."/>
            <person name="Roger A."/>
        </authorList>
    </citation>
    <scope>NUCLEOTIDE SEQUENCE [LARGE SCALE GENOMIC DNA]</scope>
    <source>
        <strain evidence="8">ATCC 50177 / NandII</strain>
    </source>
</reference>
<sequence length="497" mass="56118">MSTLQEGYQFFLYVNDGTRRYGKACRNGEIKIQRKHYPYSDLIGHKFGTIFEIRGKHLVPVDSPLNAVDVASVDMNDENDNRELVDNRLNQTLDQDDILKMRKDGMSGDAIIQELASSSTTFDGKTDFSKKKYLKKKAEKYIVRCMLVEANSQTVCEQQYMKNPVTLNYMRFDTLAYMLSVANIYPGSKVMVFDDCMGIVVASVMERLGGYGLVFAVNKNENRIPSYDCINRLNFTVSADQNEYTVDHTGTLPATTITRPTRAPCLADYVANIRNTVLIWHLSDLLSVTPVDHATTPVPDDDPLPLPLPQPEPTKVVVPEVVYELNSDVPMTHKDGSPMSDKEIIHIFQKRLERRLREEWQPSLEQQQAMLRHGVSSLVVASNNPLEDLPPLLPYLAPSGVLVVYSQYQAVLAEVFAALKRSGQWINITMSENFMRKYQVLPMRTHPYMNMFNNGGFVLTATRVLNVNAAESAKEETGIRTGAGATSTLRRKRLKIM</sequence>
<dbReference type="AlphaFoldDB" id="A0A196SK63"/>
<evidence type="ECO:0000313" key="8">
    <source>
        <dbReference type="Proteomes" id="UP000078348"/>
    </source>
</evidence>
<comment type="similarity">
    <text evidence="2">Belongs to the TRM6/GCD10 family.</text>
</comment>
<protein>
    <recommendedName>
        <fullName evidence="3">tRNA (adenine(58)-N(1))-methyltransferase non-catalytic subunit TRM6</fullName>
    </recommendedName>
    <alternativeName>
        <fullName evidence="6">tRNA(m1A58)-methyltransferase subunit TRM6</fullName>
    </alternativeName>
</protein>
<dbReference type="STRING" id="478820.A0A196SK63"/>
<keyword evidence="7" id="KW-0648">Protein biosynthesis</keyword>
<dbReference type="GO" id="GO:0005634">
    <property type="term" value="C:nucleus"/>
    <property type="evidence" value="ECO:0007669"/>
    <property type="project" value="UniProtKB-SubCell"/>
</dbReference>
<dbReference type="InterPro" id="IPR029063">
    <property type="entry name" value="SAM-dependent_MTases_sf"/>
</dbReference>
<organism evidence="7 8">
    <name type="scientific">Blastocystis sp. subtype 1 (strain ATCC 50177 / NandII)</name>
    <dbReference type="NCBI Taxonomy" id="478820"/>
    <lineage>
        <taxon>Eukaryota</taxon>
        <taxon>Sar</taxon>
        <taxon>Stramenopiles</taxon>
        <taxon>Bigyra</taxon>
        <taxon>Opalozoa</taxon>
        <taxon>Opalinata</taxon>
        <taxon>Blastocystidae</taxon>
        <taxon>Blastocystis</taxon>
    </lineage>
</organism>
<evidence type="ECO:0000313" key="7">
    <source>
        <dbReference type="EMBL" id="OAO16314.1"/>
    </source>
</evidence>
<accession>A0A196SK63</accession>
<dbReference type="PANTHER" id="PTHR12945">
    <property type="entry name" value="TRANSLATION INITIATION FACTOR EIF3-RELATED"/>
    <property type="match status" value="1"/>
</dbReference>
<dbReference type="OrthoDB" id="10254665at2759"/>
<name>A0A196SK63_BLAHN</name>